<evidence type="ECO:0000313" key="5">
    <source>
        <dbReference type="Proteomes" id="UP000653056"/>
    </source>
</evidence>
<feature type="transmembrane region" description="Helical" evidence="2">
    <location>
        <begin position="63"/>
        <end position="81"/>
    </location>
</feature>
<feature type="compositionally biased region" description="Pro residues" evidence="1">
    <location>
        <begin position="173"/>
        <end position="184"/>
    </location>
</feature>
<protein>
    <submittedName>
        <fullName evidence="4">Membrane protein</fullName>
    </submittedName>
</protein>
<feature type="region of interest" description="Disordered" evidence="1">
    <location>
        <begin position="165"/>
        <end position="184"/>
    </location>
</feature>
<feature type="domain" description="YdbS-like PH" evidence="3">
    <location>
        <begin position="86"/>
        <end position="162"/>
    </location>
</feature>
<keyword evidence="5" id="KW-1185">Reference proteome</keyword>
<dbReference type="EMBL" id="BMXS01000002">
    <property type="protein sequence ID" value="GGX80784.1"/>
    <property type="molecule type" value="Genomic_DNA"/>
</dbReference>
<accession>A0ABQ2YE96</accession>
<dbReference type="Pfam" id="PF03703">
    <property type="entry name" value="bPH_2"/>
    <property type="match status" value="1"/>
</dbReference>
<dbReference type="PANTHER" id="PTHR34473:SF3">
    <property type="entry name" value="TRANSMEMBRANE PROTEIN-RELATED"/>
    <property type="match status" value="1"/>
</dbReference>
<name>A0ABQ2YE96_9GAMM</name>
<dbReference type="Proteomes" id="UP000653056">
    <property type="component" value="Unassembled WGS sequence"/>
</dbReference>
<dbReference type="InterPro" id="IPR005182">
    <property type="entry name" value="YdbS-like_PH"/>
</dbReference>
<evidence type="ECO:0000256" key="1">
    <source>
        <dbReference type="SAM" id="MobiDB-lite"/>
    </source>
</evidence>
<gene>
    <name evidence="4" type="ORF">GCM10007160_04980</name>
</gene>
<keyword evidence="2" id="KW-0472">Membrane</keyword>
<keyword evidence="2" id="KW-0812">Transmembrane</keyword>
<sequence length="184" mass="20009">MTFSNSSVEPDTLPAVEEARLTSVSPRLAPCVALQQMWRWLLLTTLALLFPVTNATLAVWQPWFAAGVGGLGAMMIVAGWLEAKRRAYGVREHDVIYHRGLLIHRTQVLPLVRLQHVETLSSPIERAFGLVRLACFTAGGRGADLLLEGLPARRAEAVKHYLLSRLDSDGDGQPPPSPPPSASG</sequence>
<reference evidence="5" key="1">
    <citation type="journal article" date="2019" name="Int. J. Syst. Evol. Microbiol.">
        <title>The Global Catalogue of Microorganisms (GCM) 10K type strain sequencing project: providing services to taxonomists for standard genome sequencing and annotation.</title>
        <authorList>
            <consortium name="The Broad Institute Genomics Platform"/>
            <consortium name="The Broad Institute Genome Sequencing Center for Infectious Disease"/>
            <person name="Wu L."/>
            <person name="Ma J."/>
        </authorList>
    </citation>
    <scope>NUCLEOTIDE SEQUENCE [LARGE SCALE GENOMIC DNA]</scope>
    <source>
        <strain evidence="5">KCTC 22228</strain>
    </source>
</reference>
<evidence type="ECO:0000313" key="4">
    <source>
        <dbReference type="EMBL" id="GGX80784.1"/>
    </source>
</evidence>
<keyword evidence="2" id="KW-1133">Transmembrane helix</keyword>
<proteinExistence type="predicted"/>
<comment type="caution">
    <text evidence="4">The sequence shown here is derived from an EMBL/GenBank/DDBJ whole genome shotgun (WGS) entry which is preliminary data.</text>
</comment>
<organism evidence="4 5">
    <name type="scientific">Litchfieldella qijiaojingensis</name>
    <dbReference type="NCBI Taxonomy" id="980347"/>
    <lineage>
        <taxon>Bacteria</taxon>
        <taxon>Pseudomonadati</taxon>
        <taxon>Pseudomonadota</taxon>
        <taxon>Gammaproteobacteria</taxon>
        <taxon>Oceanospirillales</taxon>
        <taxon>Halomonadaceae</taxon>
        <taxon>Litchfieldella</taxon>
    </lineage>
</organism>
<evidence type="ECO:0000256" key="2">
    <source>
        <dbReference type="SAM" id="Phobius"/>
    </source>
</evidence>
<evidence type="ECO:0000259" key="3">
    <source>
        <dbReference type="Pfam" id="PF03703"/>
    </source>
</evidence>
<dbReference type="PANTHER" id="PTHR34473">
    <property type="entry name" value="UPF0699 TRANSMEMBRANE PROTEIN YDBS"/>
    <property type="match status" value="1"/>
</dbReference>
<dbReference type="RefSeq" id="WP_189465916.1">
    <property type="nucleotide sequence ID" value="NZ_BMXS01000002.1"/>
</dbReference>